<feature type="transmembrane region" description="Helical" evidence="6">
    <location>
        <begin position="823"/>
        <end position="843"/>
    </location>
</feature>
<keyword evidence="6" id="KW-0812">Transmembrane</keyword>
<dbReference type="Pfam" id="PF00743">
    <property type="entry name" value="FMO-like"/>
    <property type="match status" value="2"/>
</dbReference>
<name>A0A8H4CLL6_COLGL</name>
<gene>
    <name evidence="7" type="ORF">GCG54_00004452</name>
</gene>
<evidence type="ECO:0000313" key="7">
    <source>
        <dbReference type="EMBL" id="KAF3806126.1"/>
    </source>
</evidence>
<dbReference type="GeneID" id="69011607"/>
<dbReference type="RefSeq" id="XP_045265285.1">
    <property type="nucleotide sequence ID" value="XM_045404501.1"/>
</dbReference>
<keyword evidence="2" id="KW-0285">Flavoprotein</keyword>
<evidence type="ECO:0000313" key="8">
    <source>
        <dbReference type="Proteomes" id="UP000613401"/>
    </source>
</evidence>
<dbReference type="InterPro" id="IPR050346">
    <property type="entry name" value="FMO-like"/>
</dbReference>
<dbReference type="InterPro" id="IPR020946">
    <property type="entry name" value="Flavin_mOase-like"/>
</dbReference>
<dbReference type="GO" id="GO:0050660">
    <property type="term" value="F:flavin adenine dinucleotide binding"/>
    <property type="evidence" value="ECO:0007669"/>
    <property type="project" value="InterPro"/>
</dbReference>
<keyword evidence="6" id="KW-0472">Membrane</keyword>
<comment type="similarity">
    <text evidence="1">Belongs to the FMO family.</text>
</comment>
<sequence>MGAIKRVGVIGAGPAGAIAIDALAKEKAFDIIRVFERREASGGCWIGDEEPPPHLTDFPSLADRTADRPSPIPESLPAQTPKQKAPRFTESGIYPYLETNVDAIPMSFSDAPISDERTPNSIALHGPSTPFRHWTVMRDYVRRIVNEYEGFVSYNTTVELAERVGDEWKVVLRKEGKDTDEWWVEWFDAVVVATGHYWVPYVPKIEGLEEFERARPGSVIHSKHYRGREDFRGKRVVVVGASVSGADISVDLINTAKLPIYSVVNGRKANLYFGDGAFYHPKISRQATISRIEGRTVHFIDGTSVSDVDSIIFATGFTWTLPFLPSVEVRNNRVTGLYQHVIYHRDPTLLFIGAVAAGLTFKIFEWQAVLAARVLSGRARLPPAEEQAKWEADRVAEMGDKFPLVHPHFEEYFETLRALAGEPENSVGRRLPPFDPSWFQVFLDGLELRRKMWVRLNAKAQEELLQAGGLGATSEALVAEKTPFHISRGQRVLACFCFETSRGLRCVSNGGHQKGTIPALLSRQGRDGVSESQECTAKIQIMSTTPPPKPSRLPAASRLGRRIKEFDIMGILHPPRLMPDFLASDVAGFFLHVVLATDWSSFWKARLFQAFPFSQTIAETFADFWRSFWDERWHTENLLEARARKWNPHLYRAMPPRPRTYREILNRQQALKNCCGAQFHGLETPEVVRNMLLQIAMAVCWMWALFKDHMAVVWLLAEIENRTQGYRQNIEFSVPPVVRKGEGIMPVVKDERRQHCLTRIQQRIDRGQDLITRFMELELCPVERDEDTWSENDWLTEKDGEIPADMPDEDRFLVNRVVFSAGLSWFMVSISCDFATFYLFVLLSRLRSRVLG</sequence>
<evidence type="ECO:0000256" key="1">
    <source>
        <dbReference type="ARBA" id="ARBA00009183"/>
    </source>
</evidence>
<dbReference type="GO" id="GO:0050661">
    <property type="term" value="F:NADP binding"/>
    <property type="evidence" value="ECO:0007669"/>
    <property type="project" value="InterPro"/>
</dbReference>
<keyword evidence="4" id="KW-0560">Oxidoreductase</keyword>
<dbReference type="EMBL" id="WVTB01000037">
    <property type="protein sequence ID" value="KAF3806126.1"/>
    <property type="molecule type" value="Genomic_DNA"/>
</dbReference>
<keyword evidence="6" id="KW-1133">Transmembrane helix</keyword>
<keyword evidence="3" id="KW-0274">FAD</keyword>
<evidence type="ECO:0000256" key="4">
    <source>
        <dbReference type="ARBA" id="ARBA00023002"/>
    </source>
</evidence>
<proteinExistence type="inferred from homology"/>
<evidence type="ECO:0000256" key="2">
    <source>
        <dbReference type="ARBA" id="ARBA00022630"/>
    </source>
</evidence>
<organism evidence="7 8">
    <name type="scientific">Colletotrichum gloeosporioides</name>
    <name type="common">Anthracnose fungus</name>
    <name type="synonym">Glomerella cingulata</name>
    <dbReference type="NCBI Taxonomy" id="474922"/>
    <lineage>
        <taxon>Eukaryota</taxon>
        <taxon>Fungi</taxon>
        <taxon>Dikarya</taxon>
        <taxon>Ascomycota</taxon>
        <taxon>Pezizomycotina</taxon>
        <taxon>Sordariomycetes</taxon>
        <taxon>Hypocreomycetidae</taxon>
        <taxon>Glomerellales</taxon>
        <taxon>Glomerellaceae</taxon>
        <taxon>Colletotrichum</taxon>
        <taxon>Colletotrichum gloeosporioides species complex</taxon>
    </lineage>
</organism>
<accession>A0A8H4CLL6</accession>
<dbReference type="Gene3D" id="3.50.50.60">
    <property type="entry name" value="FAD/NAD(P)-binding domain"/>
    <property type="match status" value="2"/>
</dbReference>
<evidence type="ECO:0000256" key="6">
    <source>
        <dbReference type="SAM" id="Phobius"/>
    </source>
</evidence>
<dbReference type="PRINTS" id="PR00419">
    <property type="entry name" value="ADXRDTASE"/>
</dbReference>
<dbReference type="InterPro" id="IPR036188">
    <property type="entry name" value="FAD/NAD-bd_sf"/>
</dbReference>
<comment type="caution">
    <text evidence="7">The sequence shown here is derived from an EMBL/GenBank/DDBJ whole genome shotgun (WGS) entry which is preliminary data.</text>
</comment>
<keyword evidence="7" id="KW-0503">Monooxygenase</keyword>
<dbReference type="PANTHER" id="PTHR23023">
    <property type="entry name" value="DIMETHYLANILINE MONOOXYGENASE"/>
    <property type="match status" value="1"/>
</dbReference>
<reference evidence="7" key="2">
    <citation type="submission" date="2020-03" db="EMBL/GenBank/DDBJ databases">
        <authorList>
            <person name="Fu F.-F."/>
            <person name="Chen J."/>
        </authorList>
    </citation>
    <scope>NUCLEOTIDE SEQUENCE</scope>
    <source>
        <strain evidence="7">Lc1</strain>
    </source>
</reference>
<dbReference type="AlphaFoldDB" id="A0A8H4CLL6"/>
<protein>
    <submittedName>
        <fullName evidence="7">Thiol-specific monooxygenase</fullName>
    </submittedName>
</protein>
<feature type="region of interest" description="Disordered" evidence="5">
    <location>
        <begin position="60"/>
        <end position="85"/>
    </location>
</feature>
<keyword evidence="8" id="KW-1185">Reference proteome</keyword>
<dbReference type="Proteomes" id="UP000613401">
    <property type="component" value="Unassembled WGS sequence"/>
</dbReference>
<dbReference type="SUPFAM" id="SSF51905">
    <property type="entry name" value="FAD/NAD(P)-binding domain"/>
    <property type="match status" value="2"/>
</dbReference>
<evidence type="ECO:0000256" key="5">
    <source>
        <dbReference type="SAM" id="MobiDB-lite"/>
    </source>
</evidence>
<evidence type="ECO:0000256" key="3">
    <source>
        <dbReference type="ARBA" id="ARBA00022827"/>
    </source>
</evidence>
<reference evidence="7" key="1">
    <citation type="journal article" date="2020" name="Phytopathology">
        <title>Genome sequence and comparative analysis of Colletotrichum gloeosporioides isolated from Liriodendron leaves.</title>
        <authorList>
            <person name="Fu F.F."/>
            <person name="Hao Z."/>
            <person name="Wang P."/>
            <person name="Lu Y."/>
            <person name="Xue L.J."/>
            <person name="Wei G."/>
            <person name="Tian Y."/>
            <person name="Baishi H."/>
            <person name="Xu H."/>
            <person name="Shi J."/>
            <person name="Cheng T."/>
            <person name="Wang G."/>
            <person name="Yi Y."/>
            <person name="Chen J."/>
        </authorList>
    </citation>
    <scope>NUCLEOTIDE SEQUENCE</scope>
    <source>
        <strain evidence="7">Lc1</strain>
    </source>
</reference>
<dbReference type="GO" id="GO:0004499">
    <property type="term" value="F:N,N-dimethylaniline monooxygenase activity"/>
    <property type="evidence" value="ECO:0007669"/>
    <property type="project" value="InterPro"/>
</dbReference>